<evidence type="ECO:0000313" key="1">
    <source>
        <dbReference type="EMBL" id="MBX13545.1"/>
    </source>
</evidence>
<protein>
    <submittedName>
        <fullName evidence="1">Uncharacterized protein</fullName>
    </submittedName>
</protein>
<reference evidence="1" key="1">
    <citation type="submission" date="2018-02" db="EMBL/GenBank/DDBJ databases">
        <title>Rhizophora mucronata_Transcriptome.</title>
        <authorList>
            <person name="Meera S.P."/>
            <person name="Sreeshan A."/>
            <person name="Augustine A."/>
        </authorList>
    </citation>
    <scope>NUCLEOTIDE SEQUENCE</scope>
    <source>
        <tissue evidence="1">Leaf</tissue>
    </source>
</reference>
<sequence>MVKVGVILCQWLRYYLALLPIISKNLENLKLYLWVAK</sequence>
<dbReference type="EMBL" id="GGEC01033061">
    <property type="protein sequence ID" value="MBX13545.1"/>
    <property type="molecule type" value="Transcribed_RNA"/>
</dbReference>
<accession>A0A2P2L6I4</accession>
<dbReference type="AlphaFoldDB" id="A0A2P2L6I4"/>
<proteinExistence type="predicted"/>
<name>A0A2P2L6I4_RHIMU</name>
<organism evidence="1">
    <name type="scientific">Rhizophora mucronata</name>
    <name type="common">Asiatic mangrove</name>
    <dbReference type="NCBI Taxonomy" id="61149"/>
    <lineage>
        <taxon>Eukaryota</taxon>
        <taxon>Viridiplantae</taxon>
        <taxon>Streptophyta</taxon>
        <taxon>Embryophyta</taxon>
        <taxon>Tracheophyta</taxon>
        <taxon>Spermatophyta</taxon>
        <taxon>Magnoliopsida</taxon>
        <taxon>eudicotyledons</taxon>
        <taxon>Gunneridae</taxon>
        <taxon>Pentapetalae</taxon>
        <taxon>rosids</taxon>
        <taxon>fabids</taxon>
        <taxon>Malpighiales</taxon>
        <taxon>Rhizophoraceae</taxon>
        <taxon>Rhizophora</taxon>
    </lineage>
</organism>